<protein>
    <submittedName>
        <fullName evidence="4">Terminase</fullName>
    </submittedName>
</protein>
<dbReference type="Proteomes" id="UP000196086">
    <property type="component" value="Unassembled WGS sequence"/>
</dbReference>
<feature type="region of interest" description="Disordered" evidence="2">
    <location>
        <begin position="1"/>
        <end position="20"/>
    </location>
</feature>
<evidence type="ECO:0000313" key="5">
    <source>
        <dbReference type="Proteomes" id="UP000196086"/>
    </source>
</evidence>
<dbReference type="InterPro" id="IPR035421">
    <property type="entry name" value="Terminase_6C"/>
</dbReference>
<name>A0A1Z5YRD8_9PROT</name>
<evidence type="ECO:0000256" key="2">
    <source>
        <dbReference type="SAM" id="MobiDB-lite"/>
    </source>
</evidence>
<dbReference type="AlphaFoldDB" id="A0A1Z5YRD8"/>
<evidence type="ECO:0000259" key="3">
    <source>
        <dbReference type="Pfam" id="PF17289"/>
    </source>
</evidence>
<dbReference type="Pfam" id="PF03237">
    <property type="entry name" value="Terminase_6N"/>
    <property type="match status" value="1"/>
</dbReference>
<reference evidence="4 5" key="1">
    <citation type="submission" date="2014-06" db="EMBL/GenBank/DDBJ databases">
        <authorList>
            <person name="Ju J."/>
            <person name="Zhang J."/>
        </authorList>
    </citation>
    <scope>NUCLEOTIDE SEQUENCE [LARGE SCALE GENOMIC DNA]</scope>
    <source>
        <strain evidence="4 5">DsW_47</strain>
    </source>
</reference>
<dbReference type="OrthoDB" id="9771580at2"/>
<proteinExistence type="predicted"/>
<accession>A0A1Z5YRD8</accession>
<gene>
    <name evidence="4" type="ORF">HK14_15025</name>
</gene>
<keyword evidence="1" id="KW-1188">Viral release from host cell</keyword>
<organism evidence="4 5">
    <name type="scientific">Acetobacter cibinongensis</name>
    <dbReference type="NCBI Taxonomy" id="146475"/>
    <lineage>
        <taxon>Bacteria</taxon>
        <taxon>Pseudomonadati</taxon>
        <taxon>Pseudomonadota</taxon>
        <taxon>Alphaproteobacteria</taxon>
        <taxon>Acetobacterales</taxon>
        <taxon>Acetobacteraceae</taxon>
        <taxon>Acetobacter</taxon>
    </lineage>
</organism>
<dbReference type="InterPro" id="IPR006517">
    <property type="entry name" value="Phage_terminase_lsu-like_C"/>
</dbReference>
<sequence>MKNLQHLRTQASTAARTELAQRQQARNGLLGFTRYTMPTYQCGAHHALLCQKLDAVAQGHITRLMVFMPPRHGKSELVSRRFPAWYLGQHPTRHVIAASYGATLAQDFGRSVRNLVTTQRFRALFPNTGLAPDSSARDIWHTAQGGGYTAAGVGGGLTGKGAHLAVIDDPVKDRQEAESPTRRLAVWDWYRSVLRTRLMPGGAIILVMTRWSPDDLAGRLLADMHNQTGEVWHTLSLPALAEQQPDPLGRALGVPLWPEAFSSPDLEQIRLAIGQREWSALYQQNPVATEGMLFKTAVLPVQDALPMAQQSVRRWDLAATTSRTADWTVGVKMARLTDGRFAVQDVTRLRGDPAQVEAALLATAAQDGPQTEIILPQDPGQAGVAQARYLVGRLAGYRVRTVRETGSKATRAAPFAAQVNAGMVVLQRSHWTQNFLEELAAFPAASHDDQVDAAAGAFMALVEATPMPSFTPAFLSRI</sequence>
<evidence type="ECO:0000313" key="4">
    <source>
        <dbReference type="EMBL" id="OUI98906.1"/>
    </source>
</evidence>
<evidence type="ECO:0000256" key="1">
    <source>
        <dbReference type="ARBA" id="ARBA00022612"/>
    </source>
</evidence>
<dbReference type="EMBL" id="JOMQ01000081">
    <property type="protein sequence ID" value="OUI98906.1"/>
    <property type="molecule type" value="Genomic_DNA"/>
</dbReference>
<dbReference type="NCBIfam" id="TIGR01630">
    <property type="entry name" value="psiM2_ORF9"/>
    <property type="match status" value="1"/>
</dbReference>
<comment type="caution">
    <text evidence="4">The sequence shown here is derived from an EMBL/GenBank/DDBJ whole genome shotgun (WGS) entry which is preliminary data.</text>
</comment>
<dbReference type="Pfam" id="PF17289">
    <property type="entry name" value="Terminase_6C"/>
    <property type="match status" value="1"/>
</dbReference>
<feature type="domain" description="Terminase large subunit gp17-like C-terminal" evidence="3">
    <location>
        <begin position="315"/>
        <end position="460"/>
    </location>
</feature>